<dbReference type="Gene3D" id="3.40.50.10540">
    <property type="entry name" value="Crotonobetainyl-coa:carnitine coa-transferase, domain 1"/>
    <property type="match status" value="1"/>
</dbReference>
<dbReference type="InterPro" id="IPR050483">
    <property type="entry name" value="CoA-transferase_III_domain"/>
</dbReference>
<protein>
    <submittedName>
        <fullName evidence="3">CaiB/BaiF CoA transferase family protein</fullName>
    </submittedName>
</protein>
<feature type="compositionally biased region" description="Basic and acidic residues" evidence="2">
    <location>
        <begin position="44"/>
        <end position="61"/>
    </location>
</feature>
<comment type="caution">
    <text evidence="3">The sequence shown here is derived from an EMBL/GenBank/DDBJ whole genome shotgun (WGS) entry which is preliminary data.</text>
</comment>
<gene>
    <name evidence="3" type="ORF">ACFSM5_22040</name>
</gene>
<keyword evidence="4" id="KW-1185">Reference proteome</keyword>
<accession>A0ABW5E1T6</accession>
<name>A0ABW5E1T6_9PROT</name>
<dbReference type="SUPFAM" id="SSF89796">
    <property type="entry name" value="CoA-transferase family III (CaiB/BaiF)"/>
    <property type="match status" value="1"/>
</dbReference>
<reference evidence="4" key="1">
    <citation type="journal article" date="2019" name="Int. J. Syst. Evol. Microbiol.">
        <title>The Global Catalogue of Microorganisms (GCM) 10K type strain sequencing project: providing services to taxonomists for standard genome sequencing and annotation.</title>
        <authorList>
            <consortium name="The Broad Institute Genomics Platform"/>
            <consortium name="The Broad Institute Genome Sequencing Center for Infectious Disease"/>
            <person name="Wu L."/>
            <person name="Ma J."/>
        </authorList>
    </citation>
    <scope>NUCLEOTIDE SEQUENCE [LARGE SCALE GENOMIC DNA]</scope>
    <source>
        <strain evidence="4">CGMCC 1.19062</strain>
    </source>
</reference>
<dbReference type="InterPro" id="IPR044855">
    <property type="entry name" value="CoA-Trfase_III_dom3_sf"/>
</dbReference>
<evidence type="ECO:0000256" key="1">
    <source>
        <dbReference type="ARBA" id="ARBA00022679"/>
    </source>
</evidence>
<dbReference type="InterPro" id="IPR003673">
    <property type="entry name" value="CoA-Trfase_fam_III"/>
</dbReference>
<keyword evidence="1 3" id="KW-0808">Transferase</keyword>
<dbReference type="PANTHER" id="PTHR48207">
    <property type="entry name" value="SUCCINATE--HYDROXYMETHYLGLUTARATE COA-TRANSFERASE"/>
    <property type="match status" value="1"/>
</dbReference>
<organism evidence="3 4">
    <name type="scientific">Lacibacterium aquatile</name>
    <dbReference type="NCBI Taxonomy" id="1168082"/>
    <lineage>
        <taxon>Bacteria</taxon>
        <taxon>Pseudomonadati</taxon>
        <taxon>Pseudomonadota</taxon>
        <taxon>Alphaproteobacteria</taxon>
        <taxon>Rhodospirillales</taxon>
        <taxon>Rhodospirillaceae</taxon>
    </lineage>
</organism>
<dbReference type="RefSeq" id="WP_379879116.1">
    <property type="nucleotide sequence ID" value="NZ_JBHUIP010000022.1"/>
</dbReference>
<dbReference type="Gene3D" id="3.30.1540.10">
    <property type="entry name" value="formyl-coa transferase, domain 3"/>
    <property type="match status" value="1"/>
</dbReference>
<evidence type="ECO:0000313" key="3">
    <source>
        <dbReference type="EMBL" id="MFD2265596.1"/>
    </source>
</evidence>
<feature type="region of interest" description="Disordered" evidence="2">
    <location>
        <begin position="44"/>
        <end position="63"/>
    </location>
</feature>
<evidence type="ECO:0000313" key="4">
    <source>
        <dbReference type="Proteomes" id="UP001597295"/>
    </source>
</evidence>
<dbReference type="Proteomes" id="UP001597295">
    <property type="component" value="Unassembled WGS sequence"/>
</dbReference>
<evidence type="ECO:0000256" key="2">
    <source>
        <dbReference type="SAM" id="MobiDB-lite"/>
    </source>
</evidence>
<dbReference type="GO" id="GO:0016740">
    <property type="term" value="F:transferase activity"/>
    <property type="evidence" value="ECO:0007669"/>
    <property type="project" value="UniProtKB-KW"/>
</dbReference>
<dbReference type="EMBL" id="JBHUIP010000022">
    <property type="protein sequence ID" value="MFD2265596.1"/>
    <property type="molecule type" value="Genomic_DNA"/>
</dbReference>
<proteinExistence type="predicted"/>
<dbReference type="PANTHER" id="PTHR48207:SF3">
    <property type="entry name" value="SUCCINATE--HYDROXYMETHYLGLUTARATE COA-TRANSFERASE"/>
    <property type="match status" value="1"/>
</dbReference>
<sequence>MSDSNTGPLKGLRILDLTRILAGPTATQLLGDLGAEVIKIERPGAGDDTRSWGPPYHKDADGQDTSESAYYLSVNRNKHSVAIDIEKSEGQALVKQLLASCDVLVENFKVGGLAKYGLSYEQLKEGFPRLVYCSITGFGQTGPYAPRAGYDYLVQGMGGVMSVTGEADGQPLKVGIAIADIMTGMHASVAILAALRHRDATGQGQQVDLGLLDSTVSWLANQGMNYLVSGKAPGRLGNAHPNIVPYQVFETADGHIILAVGNDSQFAKFCGFAGLGDLVSDPRFATNRARVAARNDLVPMLAGVIAAKPTAHWTAGLEAVGVPCSPINTIDQVFADPHVQAREMVVEMEHPLTGLPVKMIGNPQKYSATPVSYRKAPPTCGEDTVDVLSNLLGLPTDEIERLRDSGVIG</sequence>
<dbReference type="Pfam" id="PF02515">
    <property type="entry name" value="CoA_transf_3"/>
    <property type="match status" value="1"/>
</dbReference>
<dbReference type="InterPro" id="IPR023606">
    <property type="entry name" value="CoA-Trfase_III_dom_1_sf"/>
</dbReference>